<dbReference type="eggNOG" id="ENOG502QWJJ">
    <property type="taxonomic scope" value="Eukaryota"/>
</dbReference>
<dbReference type="EMBL" id="CM002293">
    <property type="protein sequence ID" value="ESW18068.1"/>
    <property type="molecule type" value="Genomic_DNA"/>
</dbReference>
<evidence type="ECO:0000256" key="1">
    <source>
        <dbReference type="SAM" id="MobiDB-lite"/>
    </source>
</evidence>
<dbReference type="STRING" id="3885.V7BM11"/>
<evidence type="ECO:0000259" key="2">
    <source>
        <dbReference type="Pfam" id="PF13952"/>
    </source>
</evidence>
<dbReference type="PANTHER" id="PTHR48258">
    <property type="entry name" value="DUF4218 DOMAIN-CONTAINING PROTEIN-RELATED"/>
    <property type="match status" value="1"/>
</dbReference>
<gene>
    <name evidence="3" type="ORF">PHAVU_006G010400g</name>
</gene>
<dbReference type="Proteomes" id="UP000000226">
    <property type="component" value="Chromosome 6"/>
</dbReference>
<sequence length="312" mass="36490">MPQLSTIFPPIGRVVSASSTFELSTMQRTQAHQYVLFNCPEVTPFIEEFKGHLRRRSRGRRISNTEIEMSVNKDFINWFPQRINNPDISSTMSDDLKYLSQGPTPHARRFSAFNVNGFKFRTESREHGLKTQNSGVYLTSSTSCVASRADQNIREADLAYYGKLEDIIELNYYGRFKVTLFKCKWVDTTRDRGLRKDPWGFTSVNFSRLIHMGDREEHDPYIEASQAEMVYYVNDEVNKDWKIVIHLKPRDLYDMGEGHNEVCEMEPCPQQDLNQFFSESEHLPLFRDDEDDELLNEDTNDHELHENESMSE</sequence>
<feature type="compositionally biased region" description="Basic and acidic residues" evidence="1">
    <location>
        <begin position="299"/>
        <end position="312"/>
    </location>
</feature>
<proteinExistence type="predicted"/>
<feature type="domain" description="DUF4216" evidence="2">
    <location>
        <begin position="168"/>
        <end position="244"/>
    </location>
</feature>
<dbReference type="Pfam" id="PF13952">
    <property type="entry name" value="DUF4216"/>
    <property type="match status" value="1"/>
</dbReference>
<dbReference type="OrthoDB" id="1426665at2759"/>
<reference evidence="4" key="1">
    <citation type="journal article" date="2014" name="Nat. Genet.">
        <title>A reference genome for common bean and genome-wide analysis of dual domestications.</title>
        <authorList>
            <person name="Schmutz J."/>
            <person name="McClean P.E."/>
            <person name="Mamidi S."/>
            <person name="Wu G.A."/>
            <person name="Cannon S.B."/>
            <person name="Grimwood J."/>
            <person name="Jenkins J."/>
            <person name="Shu S."/>
            <person name="Song Q."/>
            <person name="Chavarro C."/>
            <person name="Torres-Torres M."/>
            <person name="Geffroy V."/>
            <person name="Moghaddam S.M."/>
            <person name="Gao D."/>
            <person name="Abernathy B."/>
            <person name="Barry K."/>
            <person name="Blair M."/>
            <person name="Brick M.A."/>
            <person name="Chovatia M."/>
            <person name="Gepts P."/>
            <person name="Goodstein D.M."/>
            <person name="Gonzales M."/>
            <person name="Hellsten U."/>
            <person name="Hyten D.L."/>
            <person name="Jia G."/>
            <person name="Kelly J.D."/>
            <person name="Kudrna D."/>
            <person name="Lee R."/>
            <person name="Richard M.M."/>
            <person name="Miklas P.N."/>
            <person name="Osorno J.M."/>
            <person name="Rodrigues J."/>
            <person name="Thareau V."/>
            <person name="Urrea C.A."/>
            <person name="Wang M."/>
            <person name="Yu Y."/>
            <person name="Zhang M."/>
            <person name="Wing R.A."/>
            <person name="Cregan P.B."/>
            <person name="Rokhsar D.S."/>
            <person name="Jackson S.A."/>
        </authorList>
    </citation>
    <scope>NUCLEOTIDE SEQUENCE [LARGE SCALE GENOMIC DNA]</scope>
    <source>
        <strain evidence="4">cv. G19833</strain>
    </source>
</reference>
<dbReference type="PANTHER" id="PTHR48258:SF12">
    <property type="entry name" value="TRANSPOSON PROTEIN, CACTA, EN_SPM SUB-CLASS"/>
    <property type="match status" value="1"/>
</dbReference>
<organism evidence="3 4">
    <name type="scientific">Phaseolus vulgaris</name>
    <name type="common">Kidney bean</name>
    <name type="synonym">French bean</name>
    <dbReference type="NCBI Taxonomy" id="3885"/>
    <lineage>
        <taxon>Eukaryota</taxon>
        <taxon>Viridiplantae</taxon>
        <taxon>Streptophyta</taxon>
        <taxon>Embryophyta</taxon>
        <taxon>Tracheophyta</taxon>
        <taxon>Spermatophyta</taxon>
        <taxon>Magnoliopsida</taxon>
        <taxon>eudicotyledons</taxon>
        <taxon>Gunneridae</taxon>
        <taxon>Pentapetalae</taxon>
        <taxon>rosids</taxon>
        <taxon>fabids</taxon>
        <taxon>Fabales</taxon>
        <taxon>Fabaceae</taxon>
        <taxon>Papilionoideae</taxon>
        <taxon>50 kb inversion clade</taxon>
        <taxon>NPAAA clade</taxon>
        <taxon>indigoferoid/millettioid clade</taxon>
        <taxon>Phaseoleae</taxon>
        <taxon>Phaseolus</taxon>
    </lineage>
</organism>
<dbReference type="AlphaFoldDB" id="V7BM11"/>
<name>V7BM11_PHAVU</name>
<accession>V7BM11</accession>
<evidence type="ECO:0000313" key="4">
    <source>
        <dbReference type="Proteomes" id="UP000000226"/>
    </source>
</evidence>
<evidence type="ECO:0000313" key="3">
    <source>
        <dbReference type="EMBL" id="ESW18068.1"/>
    </source>
</evidence>
<dbReference type="Gramene" id="ESW18068">
    <property type="protein sequence ID" value="ESW18068"/>
    <property type="gene ID" value="PHAVU_006G010400g"/>
</dbReference>
<protein>
    <recommendedName>
        <fullName evidence="2">DUF4216 domain-containing protein</fullName>
    </recommendedName>
</protein>
<feature type="region of interest" description="Disordered" evidence="1">
    <location>
        <begin position="290"/>
        <end position="312"/>
    </location>
</feature>
<dbReference type="OMA" id="CHWANTT"/>
<keyword evidence="4" id="KW-1185">Reference proteome</keyword>
<dbReference type="InterPro" id="IPR025312">
    <property type="entry name" value="DUF4216"/>
</dbReference>